<dbReference type="InterPro" id="IPR023090">
    <property type="entry name" value="UPF0702_alpha/beta_dom_sf"/>
</dbReference>
<evidence type="ECO:0000256" key="5">
    <source>
        <dbReference type="ARBA" id="ARBA00022989"/>
    </source>
</evidence>
<dbReference type="Pfam" id="PF20730">
    <property type="entry name" value="YetF_N"/>
    <property type="match status" value="1"/>
</dbReference>
<feature type="domain" description="YetF C-terminal" evidence="8">
    <location>
        <begin position="99"/>
        <end position="180"/>
    </location>
</feature>
<dbReference type="PANTHER" id="PTHR34582:SF6">
    <property type="entry name" value="UPF0702 TRANSMEMBRANE PROTEIN YCAP"/>
    <property type="match status" value="1"/>
</dbReference>
<comment type="similarity">
    <text evidence="2">Belongs to the UPF0702 family.</text>
</comment>
<dbReference type="PANTHER" id="PTHR34582">
    <property type="entry name" value="UPF0702 TRANSMEMBRANE PROTEIN YCAP"/>
    <property type="match status" value="1"/>
</dbReference>
<evidence type="ECO:0000256" key="7">
    <source>
        <dbReference type="SAM" id="Phobius"/>
    </source>
</evidence>
<keyword evidence="11" id="KW-1185">Reference proteome</keyword>
<dbReference type="Proteomes" id="UP001182991">
    <property type="component" value="Unassembled WGS sequence"/>
</dbReference>
<keyword evidence="5 7" id="KW-1133">Transmembrane helix</keyword>
<evidence type="ECO:0000256" key="3">
    <source>
        <dbReference type="ARBA" id="ARBA00022475"/>
    </source>
</evidence>
<dbReference type="InterPro" id="IPR007353">
    <property type="entry name" value="DUF421"/>
</dbReference>
<feature type="transmembrane region" description="Helical" evidence="7">
    <location>
        <begin position="77"/>
        <end position="96"/>
    </location>
</feature>
<evidence type="ECO:0000256" key="6">
    <source>
        <dbReference type="ARBA" id="ARBA00023136"/>
    </source>
</evidence>
<evidence type="ECO:0000259" key="8">
    <source>
        <dbReference type="Pfam" id="PF04239"/>
    </source>
</evidence>
<reference evidence="11" key="1">
    <citation type="submission" date="2023-07" db="EMBL/GenBank/DDBJ databases">
        <title>Isolating and identifying novel microbial strains from the Mariana Trench.</title>
        <authorList>
            <person name="Fu H."/>
        </authorList>
    </citation>
    <scope>NUCLEOTIDE SEQUENCE [LARGE SCALE GENOMIC DNA]</scope>
    <source>
        <strain evidence="11">T-y2</strain>
    </source>
</reference>
<comment type="caution">
    <text evidence="10">The sequence shown here is derived from an EMBL/GenBank/DDBJ whole genome shotgun (WGS) entry which is preliminary data.</text>
</comment>
<keyword evidence="6 7" id="KW-0472">Membrane</keyword>
<organism evidence="10 11">
    <name type="scientific">Mesonia ostreae</name>
    <dbReference type="NCBI Taxonomy" id="861110"/>
    <lineage>
        <taxon>Bacteria</taxon>
        <taxon>Pseudomonadati</taxon>
        <taxon>Bacteroidota</taxon>
        <taxon>Flavobacteriia</taxon>
        <taxon>Flavobacteriales</taxon>
        <taxon>Flavobacteriaceae</taxon>
        <taxon>Mesonia</taxon>
    </lineage>
</organism>
<dbReference type="EMBL" id="JAVRBG010000001">
    <property type="protein sequence ID" value="MDT0293022.1"/>
    <property type="molecule type" value="Genomic_DNA"/>
</dbReference>
<sequence>MENLSQITEGIEKWFVSSPQAILAITLSTLAIYIAVIAYTRMFGKRSLSKMSSFDFAMTVAVGSLIATTSLSPSVSLMDGLVGLFMIYLFQLSVAFGRRWKLFRNAVDNSPLLLMSGSKILKDNLRKARLSEGDLRSKLREANVLDLEDIRAVVFETTGNIVVMHSTDKDKELKNWLLKDVKLS</sequence>
<evidence type="ECO:0000256" key="2">
    <source>
        <dbReference type="ARBA" id="ARBA00006448"/>
    </source>
</evidence>
<keyword evidence="3" id="KW-1003">Cell membrane</keyword>
<name>A0ABU2KE92_9FLAO</name>
<protein>
    <submittedName>
        <fullName evidence="10">DUF421 domain-containing protein</fullName>
    </submittedName>
</protein>
<feature type="transmembrane region" description="Helical" evidence="7">
    <location>
        <begin position="52"/>
        <end position="71"/>
    </location>
</feature>
<feature type="domain" description="YetF-like N-terminal transmembrane" evidence="9">
    <location>
        <begin position="33"/>
        <end position="93"/>
    </location>
</feature>
<evidence type="ECO:0000259" key="9">
    <source>
        <dbReference type="Pfam" id="PF20730"/>
    </source>
</evidence>
<evidence type="ECO:0000313" key="11">
    <source>
        <dbReference type="Proteomes" id="UP001182991"/>
    </source>
</evidence>
<evidence type="ECO:0000256" key="1">
    <source>
        <dbReference type="ARBA" id="ARBA00004651"/>
    </source>
</evidence>
<dbReference type="RefSeq" id="WP_311400000.1">
    <property type="nucleotide sequence ID" value="NZ_JAVRBG010000001.1"/>
</dbReference>
<accession>A0ABU2KE92</accession>
<dbReference type="Pfam" id="PF04239">
    <property type="entry name" value="DUF421"/>
    <property type="match status" value="1"/>
</dbReference>
<feature type="transmembrane region" description="Helical" evidence="7">
    <location>
        <begin position="20"/>
        <end position="40"/>
    </location>
</feature>
<evidence type="ECO:0000256" key="4">
    <source>
        <dbReference type="ARBA" id="ARBA00022692"/>
    </source>
</evidence>
<evidence type="ECO:0000313" key="10">
    <source>
        <dbReference type="EMBL" id="MDT0293022.1"/>
    </source>
</evidence>
<dbReference type="InterPro" id="IPR048454">
    <property type="entry name" value="YetF_N"/>
</dbReference>
<keyword evidence="4 7" id="KW-0812">Transmembrane</keyword>
<dbReference type="Gene3D" id="3.30.240.20">
    <property type="entry name" value="bsu07140 like domains"/>
    <property type="match status" value="1"/>
</dbReference>
<gene>
    <name evidence="10" type="ORF">RLT85_00055</name>
</gene>
<comment type="subcellular location">
    <subcellularLocation>
        <location evidence="1">Cell membrane</location>
        <topology evidence="1">Multi-pass membrane protein</topology>
    </subcellularLocation>
</comment>
<proteinExistence type="inferred from homology"/>